<gene>
    <name evidence="2" type="ORF">GCM10007857_26260</name>
</gene>
<feature type="compositionally biased region" description="Basic residues" evidence="1">
    <location>
        <begin position="206"/>
        <end position="217"/>
    </location>
</feature>
<feature type="compositionally biased region" description="Polar residues" evidence="1">
    <location>
        <begin position="237"/>
        <end position="248"/>
    </location>
</feature>
<dbReference type="Proteomes" id="UP001156905">
    <property type="component" value="Unassembled WGS sequence"/>
</dbReference>
<name>A0ABQ6AZ13_9BRAD</name>
<evidence type="ECO:0008006" key="4">
    <source>
        <dbReference type="Google" id="ProtNLM"/>
    </source>
</evidence>
<protein>
    <recommendedName>
        <fullName evidence="4">Energy transducer TonB</fullName>
    </recommendedName>
</protein>
<comment type="caution">
    <text evidence="2">The sequence shown here is derived from an EMBL/GenBank/DDBJ whole genome shotgun (WGS) entry which is preliminary data.</text>
</comment>
<evidence type="ECO:0000256" key="1">
    <source>
        <dbReference type="SAM" id="MobiDB-lite"/>
    </source>
</evidence>
<feature type="region of interest" description="Disordered" evidence="1">
    <location>
        <begin position="82"/>
        <end position="132"/>
    </location>
</feature>
<organism evidence="2 3">
    <name type="scientific">Bradyrhizobium iriomotense</name>
    <dbReference type="NCBI Taxonomy" id="441950"/>
    <lineage>
        <taxon>Bacteria</taxon>
        <taxon>Pseudomonadati</taxon>
        <taxon>Pseudomonadota</taxon>
        <taxon>Alphaproteobacteria</taxon>
        <taxon>Hyphomicrobiales</taxon>
        <taxon>Nitrobacteraceae</taxon>
        <taxon>Bradyrhizobium</taxon>
    </lineage>
</organism>
<feature type="region of interest" description="Disordered" evidence="1">
    <location>
        <begin position="195"/>
        <end position="265"/>
    </location>
</feature>
<feature type="compositionally biased region" description="Polar residues" evidence="1">
    <location>
        <begin position="147"/>
        <end position="157"/>
    </location>
</feature>
<dbReference type="EMBL" id="BSOW01000008">
    <property type="protein sequence ID" value="GLR85915.1"/>
    <property type="molecule type" value="Genomic_DNA"/>
</dbReference>
<accession>A0ABQ6AZ13</accession>
<reference evidence="3" key="1">
    <citation type="journal article" date="2019" name="Int. J. Syst. Evol. Microbiol.">
        <title>The Global Catalogue of Microorganisms (GCM) 10K type strain sequencing project: providing services to taxonomists for standard genome sequencing and annotation.</title>
        <authorList>
            <consortium name="The Broad Institute Genomics Platform"/>
            <consortium name="The Broad Institute Genome Sequencing Center for Infectious Disease"/>
            <person name="Wu L."/>
            <person name="Ma J."/>
        </authorList>
    </citation>
    <scope>NUCLEOTIDE SEQUENCE [LARGE SCALE GENOMIC DNA]</scope>
    <source>
        <strain evidence="3">NBRC 102520</strain>
    </source>
</reference>
<sequence length="265" mass="28569">MPTKDGFTSNDPLSLFLSEHADEPEQQGLGKALDSATISSRVLKASILVATATAIGIAILSVENPATLFADVTALRIDNSVLQPDTDQSTPTVQSTAMQSTADAQALPPTARDAPSVNPESAPPSVNKTAATNAPTDDEFAAASEPAAQSQTESSELPSEALFKQFQAWRAEEDRRAQVALLQDARPEIWPMQKHRRVRPVQNARAKIRHAQKPRAKVQREQNAEVPVRPVQDARAQDQSVQSAQAPSFLQIFGPFRASPPQRGP</sequence>
<feature type="compositionally biased region" description="Polar residues" evidence="1">
    <location>
        <begin position="82"/>
        <end position="103"/>
    </location>
</feature>
<feature type="region of interest" description="Disordered" evidence="1">
    <location>
        <begin position="139"/>
        <end position="158"/>
    </location>
</feature>
<dbReference type="RefSeq" id="WP_284265681.1">
    <property type="nucleotide sequence ID" value="NZ_BSOW01000008.1"/>
</dbReference>
<evidence type="ECO:0000313" key="2">
    <source>
        <dbReference type="EMBL" id="GLR85915.1"/>
    </source>
</evidence>
<evidence type="ECO:0000313" key="3">
    <source>
        <dbReference type="Proteomes" id="UP001156905"/>
    </source>
</evidence>
<keyword evidence="3" id="KW-1185">Reference proteome</keyword>
<proteinExistence type="predicted"/>